<organism evidence="2 3">
    <name type="scientific">Rhodocollybia butyracea</name>
    <dbReference type="NCBI Taxonomy" id="206335"/>
    <lineage>
        <taxon>Eukaryota</taxon>
        <taxon>Fungi</taxon>
        <taxon>Dikarya</taxon>
        <taxon>Basidiomycota</taxon>
        <taxon>Agaricomycotina</taxon>
        <taxon>Agaricomycetes</taxon>
        <taxon>Agaricomycetidae</taxon>
        <taxon>Agaricales</taxon>
        <taxon>Marasmiineae</taxon>
        <taxon>Omphalotaceae</taxon>
        <taxon>Rhodocollybia</taxon>
    </lineage>
</organism>
<feature type="transmembrane region" description="Helical" evidence="1">
    <location>
        <begin position="53"/>
        <end position="71"/>
    </location>
</feature>
<feature type="transmembrane region" description="Helical" evidence="1">
    <location>
        <begin position="284"/>
        <end position="304"/>
    </location>
</feature>
<reference evidence="2" key="1">
    <citation type="submission" date="2020-11" db="EMBL/GenBank/DDBJ databases">
        <authorList>
            <consortium name="DOE Joint Genome Institute"/>
            <person name="Ahrendt S."/>
            <person name="Riley R."/>
            <person name="Andreopoulos W."/>
            <person name="Labutti K."/>
            <person name="Pangilinan J."/>
            <person name="Ruiz-Duenas F.J."/>
            <person name="Barrasa J.M."/>
            <person name="Sanchez-Garcia M."/>
            <person name="Camarero S."/>
            <person name="Miyauchi S."/>
            <person name="Serrano A."/>
            <person name="Linde D."/>
            <person name="Babiker R."/>
            <person name="Drula E."/>
            <person name="Ayuso-Fernandez I."/>
            <person name="Pacheco R."/>
            <person name="Padilla G."/>
            <person name="Ferreira P."/>
            <person name="Barriuso J."/>
            <person name="Kellner H."/>
            <person name="Castanera R."/>
            <person name="Alfaro M."/>
            <person name="Ramirez L."/>
            <person name="Pisabarro A.G."/>
            <person name="Kuo A."/>
            <person name="Tritt A."/>
            <person name="Lipzen A."/>
            <person name="He G."/>
            <person name="Yan M."/>
            <person name="Ng V."/>
            <person name="Cullen D."/>
            <person name="Martin F."/>
            <person name="Rosso M.-N."/>
            <person name="Henrissat B."/>
            <person name="Hibbett D."/>
            <person name="Martinez A.T."/>
            <person name="Grigoriev I.V."/>
        </authorList>
    </citation>
    <scope>NUCLEOTIDE SEQUENCE</scope>
    <source>
        <strain evidence="2">AH 40177</strain>
    </source>
</reference>
<keyword evidence="1" id="KW-0472">Membrane</keyword>
<keyword evidence="1" id="KW-1133">Transmembrane helix</keyword>
<accession>A0A9P5U6C3</accession>
<feature type="transmembrane region" description="Helical" evidence="1">
    <location>
        <begin position="16"/>
        <end position="41"/>
    </location>
</feature>
<dbReference type="OrthoDB" id="3250682at2759"/>
<dbReference type="Proteomes" id="UP000772434">
    <property type="component" value="Unassembled WGS sequence"/>
</dbReference>
<proteinExistence type="predicted"/>
<evidence type="ECO:0000313" key="3">
    <source>
        <dbReference type="Proteomes" id="UP000772434"/>
    </source>
</evidence>
<dbReference type="AlphaFoldDB" id="A0A9P5U6C3"/>
<dbReference type="EMBL" id="JADNRY010000083">
    <property type="protein sequence ID" value="KAF9066693.1"/>
    <property type="molecule type" value="Genomic_DNA"/>
</dbReference>
<comment type="caution">
    <text evidence="2">The sequence shown here is derived from an EMBL/GenBank/DDBJ whole genome shotgun (WGS) entry which is preliminary data.</text>
</comment>
<feature type="transmembrane region" description="Helical" evidence="1">
    <location>
        <begin position="231"/>
        <end position="255"/>
    </location>
</feature>
<gene>
    <name evidence="2" type="ORF">BDP27DRAFT_1330150</name>
</gene>
<feature type="transmembrane region" description="Helical" evidence="1">
    <location>
        <begin position="107"/>
        <end position="130"/>
    </location>
</feature>
<protein>
    <submittedName>
        <fullName evidence="2">Uncharacterized protein</fullName>
    </submittedName>
</protein>
<evidence type="ECO:0000313" key="2">
    <source>
        <dbReference type="EMBL" id="KAF9066693.1"/>
    </source>
</evidence>
<sequence>MPNSEQIILGEVGSKWIAVVQVVEILIPIYGAFLLGTCIAIKPLISSYSKPKLGLLVCLILVFICFTWSIMNITASNYGEHITVLASCSPSGCALDKWQSHILATLYIFQSIPGTLNLLLSDLIVVWRAWILFPRNWVVKAALAVLLASNMGNWVINTLDCIADILSTGIIPVTLEHNTFPFVINQFGMAVNRLVDLDWISIVQSLAVNVVATVHRGLLKQAAVYRRTYILKILFLLIIYIVILFNTTATGHYGFVDSSDNINLPTTNFKTPITSKSLYVPPDFGVYMMILATAIYPISVVILIHNTHSPVRETLHYLETGTDHLP</sequence>
<name>A0A9P5U6C3_9AGAR</name>
<keyword evidence="3" id="KW-1185">Reference proteome</keyword>
<evidence type="ECO:0000256" key="1">
    <source>
        <dbReference type="SAM" id="Phobius"/>
    </source>
</evidence>
<keyword evidence="1" id="KW-0812">Transmembrane</keyword>